<dbReference type="EMBL" id="MU007016">
    <property type="protein sequence ID" value="KAF2434547.1"/>
    <property type="molecule type" value="Genomic_DNA"/>
</dbReference>
<dbReference type="OrthoDB" id="62952at2759"/>
<accession>A0A9P4NZK1</accession>
<gene>
    <name evidence="1" type="ORF">EJ08DRAFT_470851</name>
</gene>
<evidence type="ECO:0000313" key="2">
    <source>
        <dbReference type="Proteomes" id="UP000800235"/>
    </source>
</evidence>
<protein>
    <recommendedName>
        <fullName evidence="3">F-box domain-containing protein</fullName>
    </recommendedName>
</protein>
<dbReference type="AlphaFoldDB" id="A0A9P4NZK1"/>
<name>A0A9P4NZK1_9PEZI</name>
<reference evidence="1" key="1">
    <citation type="journal article" date="2020" name="Stud. Mycol.">
        <title>101 Dothideomycetes genomes: a test case for predicting lifestyles and emergence of pathogens.</title>
        <authorList>
            <person name="Haridas S."/>
            <person name="Albert R."/>
            <person name="Binder M."/>
            <person name="Bloem J."/>
            <person name="Labutti K."/>
            <person name="Salamov A."/>
            <person name="Andreopoulos B."/>
            <person name="Baker S."/>
            <person name="Barry K."/>
            <person name="Bills G."/>
            <person name="Bluhm B."/>
            <person name="Cannon C."/>
            <person name="Castanera R."/>
            <person name="Culley D."/>
            <person name="Daum C."/>
            <person name="Ezra D."/>
            <person name="Gonzalez J."/>
            <person name="Henrissat B."/>
            <person name="Kuo A."/>
            <person name="Liang C."/>
            <person name="Lipzen A."/>
            <person name="Lutzoni F."/>
            <person name="Magnuson J."/>
            <person name="Mondo S."/>
            <person name="Nolan M."/>
            <person name="Ohm R."/>
            <person name="Pangilinan J."/>
            <person name="Park H.-J."/>
            <person name="Ramirez L."/>
            <person name="Alfaro M."/>
            <person name="Sun H."/>
            <person name="Tritt A."/>
            <person name="Yoshinaga Y."/>
            <person name="Zwiers L.-H."/>
            <person name="Turgeon B."/>
            <person name="Goodwin S."/>
            <person name="Spatafora J."/>
            <person name="Crous P."/>
            <person name="Grigoriev I."/>
        </authorList>
    </citation>
    <scope>NUCLEOTIDE SEQUENCE</scope>
    <source>
        <strain evidence="1">CBS 130266</strain>
    </source>
</reference>
<evidence type="ECO:0000313" key="1">
    <source>
        <dbReference type="EMBL" id="KAF2434547.1"/>
    </source>
</evidence>
<keyword evidence="2" id="KW-1185">Reference proteome</keyword>
<comment type="caution">
    <text evidence="1">The sequence shown here is derived from an EMBL/GenBank/DDBJ whole genome shotgun (WGS) entry which is preliminary data.</text>
</comment>
<sequence length="284" mass="32758">MTKNKILTKPKSAITITDQQIKMTSLSVVPTTFMSLPLELREMVYRNVVVCGWRLSPVTPTNCITEPSLESQTTSKLLSISKTISNEVLQYFYKYNTLDFRDYQGSNCAKINKLAKFKQNDLAKRIAYASSQPVDAQTLMTIYRALKDCKGLFQLRLCMTFFIDVTINPAWVPIPLRCLDHENGSLTFTDFSGREVVVLKYRSKKDKATVAMVQEFLRYAHSHFNAWYQYLESQQWRPNPGKSEEFLLRALVGEYQCRRTWKRLHGGRRDVTIELLGSKAVPKL</sequence>
<organism evidence="1 2">
    <name type="scientific">Tothia fuscella</name>
    <dbReference type="NCBI Taxonomy" id="1048955"/>
    <lineage>
        <taxon>Eukaryota</taxon>
        <taxon>Fungi</taxon>
        <taxon>Dikarya</taxon>
        <taxon>Ascomycota</taxon>
        <taxon>Pezizomycotina</taxon>
        <taxon>Dothideomycetes</taxon>
        <taxon>Pleosporomycetidae</taxon>
        <taxon>Venturiales</taxon>
        <taxon>Cylindrosympodiaceae</taxon>
        <taxon>Tothia</taxon>
    </lineage>
</organism>
<proteinExistence type="predicted"/>
<evidence type="ECO:0008006" key="3">
    <source>
        <dbReference type="Google" id="ProtNLM"/>
    </source>
</evidence>
<dbReference type="Proteomes" id="UP000800235">
    <property type="component" value="Unassembled WGS sequence"/>
</dbReference>